<name>A0A7Z7QMA0_STASC</name>
<dbReference type="AlphaFoldDB" id="A0A7Z7QMA0"/>
<accession>A0A7Z7QMA0</accession>
<evidence type="ECO:0000313" key="1">
    <source>
        <dbReference type="EMBL" id="CAD7358458.1"/>
    </source>
</evidence>
<organism evidence="2">
    <name type="scientific">Staphylococcus schleiferi</name>
    <dbReference type="NCBI Taxonomy" id="1295"/>
    <lineage>
        <taxon>Bacteria</taxon>
        <taxon>Bacillati</taxon>
        <taxon>Bacillota</taxon>
        <taxon>Bacilli</taxon>
        <taxon>Bacillales</taxon>
        <taxon>Staphylococcaceae</taxon>
        <taxon>Staphylococcus</taxon>
    </lineage>
</organism>
<dbReference type="EMBL" id="UHEF01000001">
    <property type="protein sequence ID" value="SUM85780.1"/>
    <property type="molecule type" value="Genomic_DNA"/>
</dbReference>
<dbReference type="RefSeq" id="WP_170166960.1">
    <property type="nucleotide sequence ID" value="NZ_LR962863.1"/>
</dbReference>
<dbReference type="EMBL" id="LR962863">
    <property type="protein sequence ID" value="CAD7358458.1"/>
    <property type="molecule type" value="Genomic_DNA"/>
</dbReference>
<evidence type="ECO:0000313" key="3">
    <source>
        <dbReference type="Proteomes" id="UP000264146"/>
    </source>
</evidence>
<gene>
    <name evidence="2" type="ORF">NCTC12218_00038</name>
</gene>
<evidence type="ECO:0000313" key="2">
    <source>
        <dbReference type="EMBL" id="SUM85780.1"/>
    </source>
</evidence>
<reference evidence="2" key="1">
    <citation type="submission" date="2018-06" db="EMBL/GenBank/DDBJ databases">
        <authorList>
            <consortium name="Pathogen Informatics"/>
            <person name="Doyle S."/>
        </authorList>
    </citation>
    <scope>NUCLEOTIDE SEQUENCE [LARGE SCALE GENOMIC DNA]</scope>
    <source>
        <strain evidence="2">NCTC12218</strain>
    </source>
</reference>
<protein>
    <submittedName>
        <fullName evidence="2">Uncharacterized protein</fullName>
    </submittedName>
</protein>
<reference evidence="1 3" key="2">
    <citation type="submission" date="2020-11" db="EMBL/GenBank/DDBJ databases">
        <authorList>
            <consortium name="Pathogen Informatics"/>
        </authorList>
    </citation>
    <scope>NUCLEOTIDE SEQUENCE [LARGE SCALE GENOMIC DNA]</scope>
    <source>
        <strain evidence="1 3">NCTC12218</strain>
    </source>
</reference>
<dbReference type="Proteomes" id="UP000264146">
    <property type="component" value="Chromosome"/>
</dbReference>
<sequence length="46" mass="5446">MTKQELVQNLQKYLKSFGLGLTFNNMDDIDTKLLNKEIYKLKLKKV</sequence>
<proteinExistence type="predicted"/>